<comment type="function">
    <text evidence="1">General (non sugar-specific) component of the phosphoenolpyruvate-dependent sugar phosphotransferase system (sugar PTS). This major carbohydrate active-transport system catalyzes the phosphorylation of incoming sugar substrates concomitantly with their translocation across the cell membrane. The phosphoryl group from phosphoenolpyruvate (PEP) is transferred to the phosphoryl carrier protein HPr by enzyme I. Phospho-HPr then transfers it to the PTS EIIA domain.</text>
</comment>
<dbReference type="Gene3D" id="3.30.1340.10">
    <property type="entry name" value="HPr-like"/>
    <property type="match status" value="1"/>
</dbReference>
<gene>
    <name evidence="7" type="ORF">Gferi_25010</name>
</gene>
<dbReference type="InterPro" id="IPR050399">
    <property type="entry name" value="HPr"/>
</dbReference>
<dbReference type="InterPro" id="IPR000032">
    <property type="entry name" value="HPr-like"/>
</dbReference>
<accession>A0A1D8GNS1</accession>
<dbReference type="AlphaFoldDB" id="A0A1D8GNS1"/>
<dbReference type="PROSITE" id="PS51350">
    <property type="entry name" value="PTS_HPR_DOM"/>
    <property type="match status" value="1"/>
</dbReference>
<evidence type="ECO:0000256" key="4">
    <source>
        <dbReference type="ARBA" id="ARBA00022490"/>
    </source>
</evidence>
<keyword evidence="4" id="KW-0963">Cytoplasm</keyword>
<keyword evidence="8" id="KW-1185">Reference proteome</keyword>
<organism evidence="7 8">
    <name type="scientific">Geosporobacter ferrireducens</name>
    <dbReference type="NCBI Taxonomy" id="1424294"/>
    <lineage>
        <taxon>Bacteria</taxon>
        <taxon>Bacillati</taxon>
        <taxon>Bacillota</taxon>
        <taxon>Clostridia</taxon>
        <taxon>Peptostreptococcales</taxon>
        <taxon>Thermotaleaceae</taxon>
        <taxon>Geosporobacter</taxon>
    </lineage>
</organism>
<reference evidence="7 8" key="1">
    <citation type="submission" date="2016-09" db="EMBL/GenBank/DDBJ databases">
        <title>Genomic analysis reveals versatility of anaerobic energy metabolism of Geosporobacter ferrireducens IRF9 of phylum Firmicutes.</title>
        <authorList>
            <person name="Kim S.-J."/>
        </authorList>
    </citation>
    <scope>NUCLEOTIDE SEQUENCE [LARGE SCALE GENOMIC DNA]</scope>
    <source>
        <strain evidence="7 8">IRF9</strain>
    </source>
</reference>
<dbReference type="PANTHER" id="PTHR33705:SF2">
    <property type="entry name" value="PHOSPHOCARRIER PROTEIN NPR"/>
    <property type="match status" value="1"/>
</dbReference>
<keyword evidence="5" id="KW-0598">Phosphotransferase system</keyword>
<dbReference type="PANTHER" id="PTHR33705">
    <property type="entry name" value="PHOSPHOCARRIER PROTEIN HPR"/>
    <property type="match status" value="1"/>
</dbReference>
<feature type="domain" description="HPr" evidence="6">
    <location>
        <begin position="2"/>
        <end position="88"/>
    </location>
</feature>
<dbReference type="Pfam" id="PF00381">
    <property type="entry name" value="PTS-HPr"/>
    <property type="match status" value="1"/>
</dbReference>
<dbReference type="PRINTS" id="PR00107">
    <property type="entry name" value="PHOSPHOCPHPR"/>
</dbReference>
<evidence type="ECO:0000313" key="7">
    <source>
        <dbReference type="EMBL" id="AOT72525.1"/>
    </source>
</evidence>
<dbReference type="GO" id="GO:0009401">
    <property type="term" value="P:phosphoenolpyruvate-dependent sugar phosphotransferase system"/>
    <property type="evidence" value="ECO:0007669"/>
    <property type="project" value="UniProtKB-KW"/>
</dbReference>
<name>A0A1D8GNS1_9FIRM</name>
<evidence type="ECO:0000256" key="1">
    <source>
        <dbReference type="ARBA" id="ARBA00003681"/>
    </source>
</evidence>
<evidence type="ECO:0000259" key="6">
    <source>
        <dbReference type="PROSITE" id="PS51350"/>
    </source>
</evidence>
<dbReference type="EMBL" id="CP017269">
    <property type="protein sequence ID" value="AOT72525.1"/>
    <property type="molecule type" value="Genomic_DNA"/>
</dbReference>
<evidence type="ECO:0000313" key="8">
    <source>
        <dbReference type="Proteomes" id="UP000095743"/>
    </source>
</evidence>
<evidence type="ECO:0000256" key="3">
    <source>
        <dbReference type="ARBA" id="ARBA00020422"/>
    </source>
</evidence>
<sequence length="88" mass="9541">MKMEKIVKILNETGLHARPASLLVKAATPFSSDITIAFKDNEFNAKSIMSILSAGLKKGDEIKVIAKGVDEEKAVEALVDLIHSKFGE</sequence>
<evidence type="ECO:0000256" key="5">
    <source>
        <dbReference type="ARBA" id="ARBA00022683"/>
    </source>
</evidence>
<evidence type="ECO:0000256" key="2">
    <source>
        <dbReference type="ARBA" id="ARBA00004496"/>
    </source>
</evidence>
<dbReference type="KEGG" id="gfe:Gferi_25010"/>
<dbReference type="STRING" id="1424294.Gferi_25010"/>
<dbReference type="SUPFAM" id="SSF55594">
    <property type="entry name" value="HPr-like"/>
    <property type="match status" value="1"/>
</dbReference>
<dbReference type="Proteomes" id="UP000095743">
    <property type="component" value="Chromosome"/>
</dbReference>
<protein>
    <recommendedName>
        <fullName evidence="3">Phosphocarrier protein HPr</fullName>
    </recommendedName>
</protein>
<dbReference type="InterPro" id="IPR001020">
    <property type="entry name" value="PTS_HPr_His_P_site"/>
</dbReference>
<dbReference type="PROSITE" id="PS00369">
    <property type="entry name" value="PTS_HPR_HIS"/>
    <property type="match status" value="1"/>
</dbReference>
<dbReference type="NCBIfam" id="TIGR01003">
    <property type="entry name" value="PTS_HPr_family"/>
    <property type="match status" value="1"/>
</dbReference>
<proteinExistence type="predicted"/>
<dbReference type="InterPro" id="IPR035895">
    <property type="entry name" value="HPr-like_sf"/>
</dbReference>
<dbReference type="CDD" id="cd00367">
    <property type="entry name" value="PTS-HPr_like"/>
    <property type="match status" value="1"/>
</dbReference>
<comment type="subcellular location">
    <subcellularLocation>
        <location evidence="2">Cytoplasm</location>
    </subcellularLocation>
</comment>
<dbReference type="GO" id="GO:0005737">
    <property type="term" value="C:cytoplasm"/>
    <property type="evidence" value="ECO:0007669"/>
    <property type="project" value="UniProtKB-SubCell"/>
</dbReference>